<proteinExistence type="predicted"/>
<dbReference type="RefSeq" id="WP_283443014.1">
    <property type="nucleotide sequence ID" value="NZ_FXUL01000010.1"/>
</dbReference>
<dbReference type="Pfam" id="PF08238">
    <property type="entry name" value="Sel1"/>
    <property type="match status" value="2"/>
</dbReference>
<dbReference type="InterPro" id="IPR011990">
    <property type="entry name" value="TPR-like_helical_dom_sf"/>
</dbReference>
<accession>A0ABY1QDY3</accession>
<comment type="caution">
    <text evidence="1">The sequence shown here is derived from an EMBL/GenBank/DDBJ whole genome shotgun (WGS) entry which is preliminary data.</text>
</comment>
<dbReference type="EMBL" id="FXUL01000010">
    <property type="protein sequence ID" value="SMP65178.1"/>
    <property type="molecule type" value="Genomic_DNA"/>
</dbReference>
<evidence type="ECO:0000313" key="1">
    <source>
        <dbReference type="EMBL" id="SMP65178.1"/>
    </source>
</evidence>
<dbReference type="Gene3D" id="1.25.40.10">
    <property type="entry name" value="Tetratricopeptide repeat domain"/>
    <property type="match status" value="1"/>
</dbReference>
<sequence>MELISLAAAITLTEWSERTFWRRFADGSVKREMETGGNGKSMVHLESIKPHIAIPLASEDLLLVQQADRGDPAAQNDLALIFLASGKTRGAIYWLELAARQDYADAMHWLARCHLDGNGVAPDDHLGLMWLSKAAAHGHLISQGQLQVMRDRFTAG</sequence>
<dbReference type="SMART" id="SM00671">
    <property type="entry name" value="SEL1"/>
    <property type="match status" value="2"/>
</dbReference>
<dbReference type="SUPFAM" id="SSF81901">
    <property type="entry name" value="HCP-like"/>
    <property type="match status" value="1"/>
</dbReference>
<evidence type="ECO:0000313" key="2">
    <source>
        <dbReference type="Proteomes" id="UP001158049"/>
    </source>
</evidence>
<gene>
    <name evidence="1" type="ORF">SAMN06295970_110177</name>
</gene>
<reference evidence="1 2" key="1">
    <citation type="submission" date="2017-05" db="EMBL/GenBank/DDBJ databases">
        <authorList>
            <person name="Varghese N."/>
            <person name="Submissions S."/>
        </authorList>
    </citation>
    <scope>NUCLEOTIDE SEQUENCE [LARGE SCALE GENOMIC DNA]</scope>
    <source>
        <strain evidence="1 2">DSM 26001</strain>
    </source>
</reference>
<name>A0ABY1QDY3_9BURK</name>
<keyword evidence="2" id="KW-1185">Reference proteome</keyword>
<dbReference type="Proteomes" id="UP001158049">
    <property type="component" value="Unassembled WGS sequence"/>
</dbReference>
<organism evidence="1 2">
    <name type="scientific">Noviherbaspirillum suwonense</name>
    <dbReference type="NCBI Taxonomy" id="1224511"/>
    <lineage>
        <taxon>Bacteria</taxon>
        <taxon>Pseudomonadati</taxon>
        <taxon>Pseudomonadota</taxon>
        <taxon>Betaproteobacteria</taxon>
        <taxon>Burkholderiales</taxon>
        <taxon>Oxalobacteraceae</taxon>
        <taxon>Noviherbaspirillum</taxon>
    </lineage>
</organism>
<protein>
    <submittedName>
        <fullName evidence="1">Sel1 repeat-containing protein</fullName>
    </submittedName>
</protein>
<dbReference type="InterPro" id="IPR006597">
    <property type="entry name" value="Sel1-like"/>
</dbReference>